<dbReference type="PANTHER" id="PTHR31225">
    <property type="entry name" value="OS04G0344100 PROTEIN-RELATED"/>
    <property type="match status" value="1"/>
</dbReference>
<evidence type="ECO:0000256" key="1">
    <source>
        <dbReference type="ARBA" id="ARBA00022723"/>
    </source>
</evidence>
<dbReference type="EMBL" id="OIVN01001185">
    <property type="protein sequence ID" value="SPC90877.1"/>
    <property type="molecule type" value="Genomic_DNA"/>
</dbReference>
<keyword evidence="2" id="KW-0175">Coiled coil</keyword>
<dbReference type="GO" id="GO:0000287">
    <property type="term" value="F:magnesium ion binding"/>
    <property type="evidence" value="ECO:0007669"/>
    <property type="project" value="InterPro"/>
</dbReference>
<dbReference type="AlphaFoldDB" id="A0A2N9FJ83"/>
<dbReference type="SUPFAM" id="SSF48576">
    <property type="entry name" value="Terpenoid synthases"/>
    <property type="match status" value="1"/>
</dbReference>
<feature type="coiled-coil region" evidence="2">
    <location>
        <begin position="581"/>
        <end position="619"/>
    </location>
</feature>
<gene>
    <name evidence="5" type="ORF">FSB_LOCUS18759</name>
</gene>
<evidence type="ECO:0000256" key="2">
    <source>
        <dbReference type="SAM" id="Coils"/>
    </source>
</evidence>
<dbReference type="GO" id="GO:0010333">
    <property type="term" value="F:terpene synthase activity"/>
    <property type="evidence" value="ECO:0007669"/>
    <property type="project" value="InterPro"/>
</dbReference>
<dbReference type="PANTHER" id="PTHR31225:SF205">
    <property type="entry name" value="(-)-GERMACRENE D SYNTHASE-LIKE"/>
    <property type="match status" value="1"/>
</dbReference>
<feature type="domain" description="Terpene synthase metal-binding" evidence="4">
    <location>
        <begin position="1"/>
        <end position="124"/>
    </location>
</feature>
<feature type="compositionally biased region" description="Polar residues" evidence="3">
    <location>
        <begin position="241"/>
        <end position="251"/>
    </location>
</feature>
<sequence length="710" mass="79735">MKKLLQAYLVEAKWCHEGYVPTMEEYMSISLTTTCYSMISTNSFLGMGKIATREVFEWVTNHPKIVKATTIICRLMDDIVSHKFEQKREHVASAVECYMKQYSVSIEKEVYALFQNEIIDAWKDINQDFLKPTTVPMPFLERVLNLSRAMDVIYKEGVSRFAEGSLGPPPLEGYVSSDSVLHRLAAELYSIVYPALSTWEAVRSRMAANETEWSLPLSEELPEGLSDESAGRVAGDLSSDAVPSTSGSRQQPRVDRSWKAMSFFSKIRRDEDIDRIRRRYQIPDDVVLRIPDSDERACCPKYEGDVAFYEADLRAWVVQGLPSSDRIWKDGYFFVCGDNWERLPQEDPRDFVGVRRSWGTPSRSALNRPLLNSVWQERIWRILDIEDRRYNIFIEPDLLATFSLGPVPSSSVRALVKANKKRVNTMKLNKNRLKQLAQSGEVAINPVSLKRKKPDEGSSKRAEEAPPRPSVPVVTPVLPTAVPSGPEAPSVILVDSDFTPPSAASTINQSPLVAMDRAKGAITSQDTDEYAVAHTEDLSLLMVHSLMRGLTEAMVMARRCASVEEDLAMLRAKSIADEAEMKNAKKAVMELTRDRREALNDAEKLKKELKARDDDVKAAVDAKDKAVADLKHLVGQIEGAKEAAVSEFRASETFEDINTRYFLSGFEAFRKQAVQRFPGLDFSALQPYDDEDSVAGVSQDQAGDEDVSSK</sequence>
<feature type="region of interest" description="Disordered" evidence="3">
    <location>
        <begin position="218"/>
        <end position="254"/>
    </location>
</feature>
<feature type="region of interest" description="Disordered" evidence="3">
    <location>
        <begin position="691"/>
        <end position="710"/>
    </location>
</feature>
<protein>
    <recommendedName>
        <fullName evidence="4">Terpene synthase metal-binding domain-containing protein</fullName>
    </recommendedName>
</protein>
<accession>A0A2N9FJ83</accession>
<organism evidence="5">
    <name type="scientific">Fagus sylvatica</name>
    <name type="common">Beechnut</name>
    <dbReference type="NCBI Taxonomy" id="28930"/>
    <lineage>
        <taxon>Eukaryota</taxon>
        <taxon>Viridiplantae</taxon>
        <taxon>Streptophyta</taxon>
        <taxon>Embryophyta</taxon>
        <taxon>Tracheophyta</taxon>
        <taxon>Spermatophyta</taxon>
        <taxon>Magnoliopsida</taxon>
        <taxon>eudicotyledons</taxon>
        <taxon>Gunneridae</taxon>
        <taxon>Pentapetalae</taxon>
        <taxon>rosids</taxon>
        <taxon>fabids</taxon>
        <taxon>Fagales</taxon>
        <taxon>Fagaceae</taxon>
        <taxon>Fagus</taxon>
    </lineage>
</organism>
<feature type="region of interest" description="Disordered" evidence="3">
    <location>
        <begin position="444"/>
        <end position="475"/>
    </location>
</feature>
<dbReference type="InterPro" id="IPR050148">
    <property type="entry name" value="Terpene_synthase-like"/>
</dbReference>
<evidence type="ECO:0000256" key="3">
    <source>
        <dbReference type="SAM" id="MobiDB-lite"/>
    </source>
</evidence>
<feature type="compositionally biased region" description="Basic and acidic residues" evidence="3">
    <location>
        <begin position="453"/>
        <end position="466"/>
    </location>
</feature>
<dbReference type="Gene3D" id="1.10.600.10">
    <property type="entry name" value="Farnesyl Diphosphate Synthase"/>
    <property type="match status" value="1"/>
</dbReference>
<dbReference type="Pfam" id="PF03936">
    <property type="entry name" value="Terpene_synth_C"/>
    <property type="match status" value="1"/>
</dbReference>
<evidence type="ECO:0000313" key="5">
    <source>
        <dbReference type="EMBL" id="SPC90877.1"/>
    </source>
</evidence>
<name>A0A2N9FJ83_FAGSY</name>
<reference evidence="5" key="1">
    <citation type="submission" date="2018-02" db="EMBL/GenBank/DDBJ databases">
        <authorList>
            <person name="Cohen D.B."/>
            <person name="Kent A.D."/>
        </authorList>
    </citation>
    <scope>NUCLEOTIDE SEQUENCE</scope>
</reference>
<keyword evidence="1" id="KW-0479">Metal-binding</keyword>
<dbReference type="InterPro" id="IPR005630">
    <property type="entry name" value="Terpene_synthase_metal-bd"/>
</dbReference>
<dbReference type="GO" id="GO:0016114">
    <property type="term" value="P:terpenoid biosynthetic process"/>
    <property type="evidence" value="ECO:0007669"/>
    <property type="project" value="InterPro"/>
</dbReference>
<evidence type="ECO:0000259" key="4">
    <source>
        <dbReference type="Pfam" id="PF03936"/>
    </source>
</evidence>
<dbReference type="InterPro" id="IPR008949">
    <property type="entry name" value="Isoprenoid_synthase_dom_sf"/>
</dbReference>
<proteinExistence type="predicted"/>